<dbReference type="InterPro" id="IPR000742">
    <property type="entry name" value="EGF"/>
</dbReference>
<feature type="domain" description="EGF-like" evidence="4">
    <location>
        <begin position="1345"/>
        <end position="1390"/>
    </location>
</feature>
<feature type="region of interest" description="Disordered" evidence="2">
    <location>
        <begin position="2298"/>
        <end position="2372"/>
    </location>
</feature>
<dbReference type="PANTHER" id="PTHR24043:SF8">
    <property type="entry name" value="EGF-LIKE DOMAIN-CONTAINING PROTEIN"/>
    <property type="match status" value="1"/>
</dbReference>
<feature type="domain" description="EGF-like" evidence="4">
    <location>
        <begin position="1983"/>
        <end position="2027"/>
    </location>
</feature>
<keyword evidence="6" id="KW-1185">Reference proteome</keyword>
<protein>
    <submittedName>
        <fullName evidence="5">Putative</fullName>
    </submittedName>
</protein>
<feature type="compositionally biased region" description="Polar residues" evidence="2">
    <location>
        <begin position="2427"/>
        <end position="2436"/>
    </location>
</feature>
<evidence type="ECO:0000259" key="4">
    <source>
        <dbReference type="SMART" id="SM00181"/>
    </source>
</evidence>
<feature type="domain" description="EGF-like" evidence="4">
    <location>
        <begin position="1594"/>
        <end position="1639"/>
    </location>
</feature>
<evidence type="ECO:0000313" key="5">
    <source>
        <dbReference type="EMBL" id="CAL5987824.1"/>
    </source>
</evidence>
<feature type="domain" description="EGF-like" evidence="4">
    <location>
        <begin position="987"/>
        <end position="1031"/>
    </location>
</feature>
<evidence type="ECO:0000256" key="3">
    <source>
        <dbReference type="SAM" id="Phobius"/>
    </source>
</evidence>
<feature type="compositionally biased region" description="Low complexity" evidence="2">
    <location>
        <begin position="2411"/>
        <end position="2426"/>
    </location>
</feature>
<gene>
    <name evidence="5" type="ORF">HINF_LOCUS10085</name>
</gene>
<evidence type="ECO:0000256" key="2">
    <source>
        <dbReference type="SAM" id="MobiDB-lite"/>
    </source>
</evidence>
<sequence>MIILFQHVQSNLYYCDWMLKSRLWQPKYPCELNSTLNLDLWFNPGQNIASDSSTLDARIVTAISLSKTYDESSITYKLLDLAPTGELSNAHIFMNTTVTVSEKIKGLTVYAVPFGSVQGSFDNVSISGYVNLTISDFSFLNEVYLSRMFGFIPYEYDLTNYPAEYKDEFIFRNVSSSLKFFVNGVEIKENITVNGVQFNISNGFDDSTVNVSNSDYQIQNDQNMHHFTYELTDSVTKETTDIKAWFAFPLNQGANDNSNALDDLYPLSFQMSLEKFYETKGMMLRRFNATGFELEYPFNNVDFVIYQENTKAVYMKDSQIIECNGNDVFDVKTRKCITRDACYSNDGQFLFQSTCVSQCPNNFVTFNKTCWVTCPQWLGAYLDAQSNQCAEITNNQYAIPHGQVQSCLGFVFKKGCYVVCPVGTITQGKTCSEPTSVSQCAINEYLILTGQVDLRYYSVCSPDAPSWMYRIVDQNNMVLNVYKSICSGVVQINNDCQEAQSPNQIKASGLCLQECADGEYPQPLLQTCHQCLSNIYDGGLIFERNGYKCINSCSKWSISGTKKICEDKFPNNCPFWQVISAGQFLCQTSCTSSQFQDGYVCSSCDPSLNKQVDKVNGGCLCKSGYFTKNMPDGSFSCTECDTTLNFKPSKEGSSCVCIDKYMLKDNKCIPKCLPTQVILPGASACSTCAQNTVPNVAQDGCVGKTSCAPGFLNVAGTFCVSSCSVDSSIEGSSNQCVSCASKDPLSQFSSGQCVCVSGAARATSSSLCACNQNFTPASGSCSCSKKLSSDGQTCSEKCPIEEVSINGNAQCSTCASKVSNVDQTACVDKTGCSPGFLNMAQTHCVSDCAQDKATAGSNNQCVSCSSINDLSVFGSSSCICAPNAIGSGISCACNTANGFSGAGCSCSKKLSADGSLCKDSCPTTEVYLSGASSCSTCAQNTVPNVAQDGCVGKTSCAPGFLNVAGTFCVSSCSVDSSIEGSSNQCVSCASKDPLSQFSSGQCVCVSGAARATSSSLCACNQNFTPASGSCSCSKKLSSDGQTCSEKCPIEEVSINGNAKCSTCTSQVSNVDQTACVDKTGCSPGFLNIAQTHCVSDCAQDKATAGSNNQCVSCSSINALSVFGSSSCICAPNAIGSGTSCACNTANGFSGAGCSCSKKLSADGSLCKDSCPTTEVFLSGASACSTCAENTVPNVAQDGCVAKTRCAPGFLNVAGTFCVSSCSVDSSIEGSSNQCVSCASKDPLSQFSSGQCVCVSGAARATSSSLCACNQNFTPASGSCSCSKKLSSDGQTCSEKCPIEEVSINGNAQCSTCASKVSNVDQTACVDKTGCSPGFLNMAQTHCVSDCAQDKATAGSNNQCVSCSSINDLSVFGSSSCICAPNAIGSGISCACNTANGFSGAGCSCSKKLSADGSLCKDSCPTTEVYLSGASACSTCAQNTVPNVAQDGCVGKTSCAPGFLNVAGTFCVSSCSVDSSIEGSSNQCVSCASKDPLSQFSSGQCVCVSGAARATSSSLCACNQNFTPASGSCSCSKKLSSDGQTCSEKCPIEEVSINGNAKCSTCTSQVSNVDQTACVDKTGCSPGFLNIAQTHCVSDCAQDKATAGSNNQCVSCSSINALSVFGSSSCICAPNAIGSGTSCACNTANGFSGAGCSCSKKLSADGSLCKDSCPTTEVFLSGASACSTCAENTVPNVAQDGCVAKTRCAPGFLNVAGTFCVSSCSVDSSIEGSSNQCVSCASKDPLSQFSSGQCVCVSGAARATSSSLCACNQNFTPASGSCSCSKKLSSDGQTCSEKCPIEEVSINGNAQCSTCASKVSNVDQTACVDKTGCSPGFLNMAQTHCVSDCAQDKATAGSNNQCVSCSSINDLSVFGSSSCICAPNAIGSGTSCACNTANGFSGAGCSCSKKLSADGSLCKDSCPTTEVYLSGASACSTCAQNTVPNVAQDGCVGKTSCAPGFLNVAGTFCVSSCSVDSSIEGSSNQCVSCASKDPLSQFSSGQCVCVSGAARATSSSLCACNQNFTPASGSCSCSKKLSSDGQTCSEKCPASEVALGNGVQCSVCQSGQIANEAQTECKQIITSCPSNQYIALNKYQCVSTCEKSLIDGNNCVAKCTNKLADVSNTLCVSQCSIYQEEKAGSCVCIQGYAVSGMQCVCDSDGGYSIIDGQCKCDESKGRKWKNNQCGCNDLLGYFQYPGQNKCACKKELGFLDDGGLLKCLCDYNRGFFALPLLNANTGYFGCQCDSTRKYVNDTSAATLTCVKRNKSGALLGGIIGGVLVVLIIIIVLAILYKKKRSKKDDKLVNLNKSQKKSRKPDSTPKILNLKDPKQASNRRPSQLKMNPIRAPSARLSSPRPVLMQPQSLQSLSTETSPEQDEYIDYTNDVNVNTKEALLIENAIDQSNQFKEEIQVQNYTSSKQSSQLSSHSNRSSPDFNKQNAQNALKPKKIKRAVINDTGSLGTQNVGAETIKKNIKMMQQQATVKQTVAKGLQPMKKTIKPDKWQDII</sequence>
<keyword evidence="1" id="KW-0245">EGF-like domain</keyword>
<keyword evidence="3" id="KW-1133">Transmembrane helix</keyword>
<accession>A0ABP1H769</accession>
<feature type="domain" description="EGF-like" evidence="4">
    <location>
        <begin position="847"/>
        <end position="892"/>
    </location>
</feature>
<organism evidence="5 6">
    <name type="scientific">Hexamita inflata</name>
    <dbReference type="NCBI Taxonomy" id="28002"/>
    <lineage>
        <taxon>Eukaryota</taxon>
        <taxon>Metamonada</taxon>
        <taxon>Diplomonadida</taxon>
        <taxon>Hexamitidae</taxon>
        <taxon>Hexamitinae</taxon>
        <taxon>Hexamita</taxon>
    </lineage>
</organism>
<proteinExistence type="predicted"/>
<reference evidence="5 6" key="1">
    <citation type="submission" date="2024-07" db="EMBL/GenBank/DDBJ databases">
        <authorList>
            <person name="Akdeniz Z."/>
        </authorList>
    </citation>
    <scope>NUCLEOTIDE SEQUENCE [LARGE SCALE GENOMIC DNA]</scope>
</reference>
<feature type="domain" description="EGF-like" evidence="4">
    <location>
        <begin position="1734"/>
        <end position="1778"/>
    </location>
</feature>
<name>A0ABP1H769_9EUKA</name>
<comment type="caution">
    <text evidence="5">The sequence shown here is derived from an EMBL/GenBank/DDBJ whole genome shotgun (WGS) entry which is preliminary data.</text>
</comment>
<feature type="domain" description="EGF-like" evidence="4">
    <location>
        <begin position="1236"/>
        <end position="1280"/>
    </location>
</feature>
<dbReference type="SMART" id="SM00181">
    <property type="entry name" value="EGF"/>
    <property type="match status" value="14"/>
</dbReference>
<feature type="region of interest" description="Disordered" evidence="2">
    <location>
        <begin position="2408"/>
        <end position="2440"/>
    </location>
</feature>
<feature type="domain" description="EGF-like" evidence="4">
    <location>
        <begin position="2071"/>
        <end position="2107"/>
    </location>
</feature>
<dbReference type="SUPFAM" id="SSF57184">
    <property type="entry name" value="Growth factor receptor domain"/>
    <property type="match status" value="5"/>
</dbReference>
<feature type="compositionally biased region" description="Polar residues" evidence="2">
    <location>
        <begin position="2325"/>
        <end position="2335"/>
    </location>
</feature>
<dbReference type="PANTHER" id="PTHR24043">
    <property type="entry name" value="SCAVENGER RECEPTOR CLASS F"/>
    <property type="match status" value="1"/>
</dbReference>
<feature type="domain" description="EGF-like" evidence="4">
    <location>
        <begin position="514"/>
        <end position="566"/>
    </location>
</feature>
<feature type="domain" description="EGF-like" evidence="4">
    <location>
        <begin position="1843"/>
        <end position="1888"/>
    </location>
</feature>
<dbReference type="Proteomes" id="UP001642409">
    <property type="component" value="Unassembled WGS sequence"/>
</dbReference>
<feature type="domain" description="EGF-like" evidence="4">
    <location>
        <begin position="1485"/>
        <end position="1529"/>
    </location>
</feature>
<keyword evidence="3" id="KW-0812">Transmembrane</keyword>
<evidence type="ECO:0000256" key="1">
    <source>
        <dbReference type="ARBA" id="ARBA00022536"/>
    </source>
</evidence>
<feature type="compositionally biased region" description="Polar residues" evidence="2">
    <location>
        <begin position="2355"/>
        <end position="2367"/>
    </location>
</feature>
<dbReference type="InterPro" id="IPR042635">
    <property type="entry name" value="MEGF10/SREC1/2-like"/>
</dbReference>
<feature type="domain" description="EGF-like" evidence="4">
    <location>
        <begin position="1096"/>
        <end position="1141"/>
    </location>
</feature>
<keyword evidence="3" id="KW-0472">Membrane</keyword>
<dbReference type="EMBL" id="CAXDID020000021">
    <property type="protein sequence ID" value="CAL5987824.1"/>
    <property type="molecule type" value="Genomic_DNA"/>
</dbReference>
<feature type="transmembrane region" description="Helical" evidence="3">
    <location>
        <begin position="2264"/>
        <end position="2287"/>
    </location>
</feature>
<evidence type="ECO:0000313" key="6">
    <source>
        <dbReference type="Proteomes" id="UP001642409"/>
    </source>
</evidence>
<dbReference type="InterPro" id="IPR009030">
    <property type="entry name" value="Growth_fac_rcpt_cys_sf"/>
</dbReference>
<feature type="domain" description="EGF-like" evidence="4">
    <location>
        <begin position="2109"/>
        <end position="2151"/>
    </location>
</feature>
<feature type="domain" description="EGF-like" evidence="4">
    <location>
        <begin position="738"/>
        <end position="782"/>
    </location>
</feature>